<evidence type="ECO:0000313" key="2">
    <source>
        <dbReference type="Proteomes" id="UP000479114"/>
    </source>
</evidence>
<geneLocation type="plasmid" evidence="1 2">
    <name>unnamed2</name>
</geneLocation>
<proteinExistence type="predicted"/>
<dbReference type="AlphaFoldDB" id="A0A6C0PBI7"/>
<reference evidence="1 2" key="1">
    <citation type="submission" date="2020-02" db="EMBL/GenBank/DDBJ databases">
        <title>Paenibacillus sp. nov., isolated from rhizosphere soil of tomato.</title>
        <authorList>
            <person name="Weon H.-Y."/>
            <person name="Lee S.A."/>
        </authorList>
    </citation>
    <scope>NUCLEOTIDE SEQUENCE [LARGE SCALE GENOMIC DNA]</scope>
    <source>
        <strain evidence="1 2">14171R-81</strain>
        <plasmid evidence="1 2">unnamed2</plasmid>
    </source>
</reference>
<protein>
    <submittedName>
        <fullName evidence="1">Uncharacterized protein</fullName>
    </submittedName>
</protein>
<dbReference type="KEGG" id="prz:GZH47_33495"/>
<gene>
    <name evidence="1" type="ORF">GZH47_33495</name>
</gene>
<name>A0A6C0PBI7_9BACL</name>
<organism evidence="1 2">
    <name type="scientific">Paenibacillus rhizovicinus</name>
    <dbReference type="NCBI Taxonomy" id="2704463"/>
    <lineage>
        <taxon>Bacteria</taxon>
        <taxon>Bacillati</taxon>
        <taxon>Bacillota</taxon>
        <taxon>Bacilli</taxon>
        <taxon>Bacillales</taxon>
        <taxon>Paenibacillaceae</taxon>
        <taxon>Paenibacillus</taxon>
    </lineage>
</organism>
<dbReference type="EMBL" id="CP048288">
    <property type="protein sequence ID" value="QHW35809.1"/>
    <property type="molecule type" value="Genomic_DNA"/>
</dbReference>
<dbReference type="RefSeq" id="WP_162645943.1">
    <property type="nucleotide sequence ID" value="NZ_CP048288.1"/>
</dbReference>
<keyword evidence="2" id="KW-1185">Reference proteome</keyword>
<evidence type="ECO:0000313" key="1">
    <source>
        <dbReference type="EMBL" id="QHW35809.1"/>
    </source>
</evidence>
<accession>A0A6C0PBI7</accession>
<dbReference type="Proteomes" id="UP000479114">
    <property type="component" value="Plasmid unnamed2"/>
</dbReference>
<sequence length="142" mass="16423">MMRGMIITHNDGTPDLEMEISKANLVRSSERGFVYMEEMADGKWRLTYTDKAISDFSKIAAFRMIRRGGIVEMPEEPFHIKTYRDLLIALSDLDPTDLDRPLRLYEAADEMNLFTVETTIERDGSGDPFLDLNFLDSDYIDR</sequence>
<keyword evidence="1" id="KW-0614">Plasmid</keyword>